<dbReference type="AlphaFoldDB" id="A0A918EFQ8"/>
<gene>
    <name evidence="1" type="ORF">GCM10010185_39230</name>
</gene>
<dbReference type="EMBL" id="BMRG01000007">
    <property type="protein sequence ID" value="GGP62874.1"/>
    <property type="molecule type" value="Genomic_DNA"/>
</dbReference>
<organism evidence="1 2">
    <name type="scientific">Saccharothrix coeruleofusca</name>
    <dbReference type="NCBI Taxonomy" id="33919"/>
    <lineage>
        <taxon>Bacteria</taxon>
        <taxon>Bacillati</taxon>
        <taxon>Actinomycetota</taxon>
        <taxon>Actinomycetes</taxon>
        <taxon>Pseudonocardiales</taxon>
        <taxon>Pseudonocardiaceae</taxon>
        <taxon>Saccharothrix</taxon>
    </lineage>
</organism>
<proteinExistence type="predicted"/>
<protein>
    <submittedName>
        <fullName evidence="1">Uncharacterized protein</fullName>
    </submittedName>
</protein>
<evidence type="ECO:0000313" key="1">
    <source>
        <dbReference type="EMBL" id="GGP62874.1"/>
    </source>
</evidence>
<evidence type="ECO:0000313" key="2">
    <source>
        <dbReference type="Proteomes" id="UP000639606"/>
    </source>
</evidence>
<dbReference type="Proteomes" id="UP000639606">
    <property type="component" value="Unassembled WGS sequence"/>
</dbReference>
<comment type="caution">
    <text evidence="1">The sequence shown here is derived from an EMBL/GenBank/DDBJ whole genome shotgun (WGS) entry which is preliminary data.</text>
</comment>
<keyword evidence="2" id="KW-1185">Reference proteome</keyword>
<sequence>MAPDPLADLARPHGGAPLTVEELVRALTELARQASHWSESVRELRDPTRRLIGSAAAASVVLAARRAEEAFLELEVSLGDARAARRPLPLTTPRGEDDPPMV</sequence>
<name>A0A918EFQ8_9PSEU</name>
<reference evidence="1" key="2">
    <citation type="submission" date="2020-09" db="EMBL/GenBank/DDBJ databases">
        <authorList>
            <person name="Sun Q."/>
            <person name="Ohkuma M."/>
        </authorList>
    </citation>
    <scope>NUCLEOTIDE SEQUENCE</scope>
    <source>
        <strain evidence="1">JCM 3313</strain>
    </source>
</reference>
<reference evidence="1" key="1">
    <citation type="journal article" date="2014" name="Int. J. Syst. Evol. Microbiol.">
        <title>Complete genome sequence of Corynebacterium casei LMG S-19264T (=DSM 44701T), isolated from a smear-ripened cheese.</title>
        <authorList>
            <consortium name="US DOE Joint Genome Institute (JGI-PGF)"/>
            <person name="Walter F."/>
            <person name="Albersmeier A."/>
            <person name="Kalinowski J."/>
            <person name="Ruckert C."/>
        </authorList>
    </citation>
    <scope>NUCLEOTIDE SEQUENCE</scope>
    <source>
        <strain evidence="1">JCM 3313</strain>
    </source>
</reference>
<accession>A0A918EFQ8</accession>
<dbReference type="RefSeq" id="WP_189224726.1">
    <property type="nucleotide sequence ID" value="NZ_BMRG01000007.1"/>
</dbReference>